<evidence type="ECO:0000313" key="4">
    <source>
        <dbReference type="EMBL" id="ULP39992.1"/>
    </source>
</evidence>
<gene>
    <name evidence="3" type="ORF">H7H73_04900</name>
    <name evidence="4" type="ORF">MJO55_27980</name>
</gene>
<reference evidence="3" key="1">
    <citation type="submission" date="2020-07" db="EMBL/GenBank/DDBJ databases">
        <authorList>
            <person name="Pettersson B.M.F."/>
            <person name="Behra P.R.K."/>
            <person name="Ramesh M."/>
            <person name="Das S."/>
            <person name="Dasgupta S."/>
            <person name="Kirsebom L.A."/>
        </authorList>
    </citation>
    <scope>NUCLEOTIDE SEQUENCE</scope>
    <source>
        <strain evidence="3">DSM 45406</strain>
    </source>
</reference>
<feature type="compositionally biased region" description="Polar residues" evidence="1">
    <location>
        <begin position="387"/>
        <end position="398"/>
    </location>
</feature>
<reference evidence="4" key="3">
    <citation type="submission" date="2022-08" db="EMBL/GenBank/DDBJ databases">
        <title>Whole genome sequencing of non-tuberculosis mycobacteria type-strains.</title>
        <authorList>
            <person name="Igarashi Y."/>
            <person name="Osugi A."/>
            <person name="Mitarai S."/>
        </authorList>
    </citation>
    <scope>NUCLEOTIDE SEQUENCE</scope>
    <source>
        <strain evidence="4">JCM 16372</strain>
        <plasmid evidence="4">unnamed</plasmid>
    </source>
</reference>
<keyword evidence="2" id="KW-0812">Transmembrane</keyword>
<feature type="compositionally biased region" description="Low complexity" evidence="1">
    <location>
        <begin position="248"/>
        <end position="258"/>
    </location>
</feature>
<feature type="region of interest" description="Disordered" evidence="1">
    <location>
        <begin position="387"/>
        <end position="442"/>
    </location>
</feature>
<evidence type="ECO:0000256" key="1">
    <source>
        <dbReference type="SAM" id="MobiDB-lite"/>
    </source>
</evidence>
<feature type="compositionally biased region" description="Basic and acidic residues" evidence="1">
    <location>
        <begin position="104"/>
        <end position="115"/>
    </location>
</feature>
<keyword evidence="4" id="KW-0614">Plasmid</keyword>
<keyword evidence="2" id="KW-0472">Membrane</keyword>
<protein>
    <recommendedName>
        <fullName evidence="7">F5/8 type C domain-containing protein</fullName>
    </recommendedName>
</protein>
<geneLocation type="plasmid" evidence="4 5">
    <name>unnamed</name>
</geneLocation>
<feature type="region of interest" description="Disordered" evidence="1">
    <location>
        <begin position="13"/>
        <end position="178"/>
    </location>
</feature>
<accession>A0A9X2YAS3</accession>
<keyword evidence="2" id="KW-1133">Transmembrane helix</keyword>
<feature type="compositionally biased region" description="Gly residues" evidence="1">
    <location>
        <begin position="399"/>
        <end position="409"/>
    </location>
</feature>
<evidence type="ECO:0008006" key="7">
    <source>
        <dbReference type="Google" id="ProtNLM"/>
    </source>
</evidence>
<proteinExistence type="predicted"/>
<reference evidence="3" key="2">
    <citation type="journal article" date="2022" name="BMC Genomics">
        <title>Comparative genome analysis of mycobacteria focusing on tRNA and non-coding RNA.</title>
        <authorList>
            <person name="Behra P.R.K."/>
            <person name="Pettersson B.M.F."/>
            <person name="Ramesh M."/>
            <person name="Das S."/>
            <person name="Dasgupta S."/>
            <person name="Kirsebom L.A."/>
        </authorList>
    </citation>
    <scope>NUCLEOTIDE SEQUENCE</scope>
    <source>
        <strain evidence="3">DSM 45406</strain>
    </source>
</reference>
<evidence type="ECO:0000256" key="2">
    <source>
        <dbReference type="SAM" id="Phobius"/>
    </source>
</evidence>
<feature type="compositionally biased region" description="Basic and acidic residues" evidence="1">
    <location>
        <begin position="47"/>
        <end position="57"/>
    </location>
</feature>
<dbReference type="Proteomes" id="UP001140272">
    <property type="component" value="Unassembled WGS sequence"/>
</dbReference>
<name>A0A9X2YAS3_9MYCO</name>
<feature type="compositionally biased region" description="Acidic residues" evidence="1">
    <location>
        <begin position="159"/>
        <end position="178"/>
    </location>
</feature>
<evidence type="ECO:0000313" key="3">
    <source>
        <dbReference type="EMBL" id="MCV7069930.1"/>
    </source>
</evidence>
<organism evidence="3 6">
    <name type="scientific">Mycolicibacterium rufum</name>
    <dbReference type="NCBI Taxonomy" id="318424"/>
    <lineage>
        <taxon>Bacteria</taxon>
        <taxon>Bacillati</taxon>
        <taxon>Actinomycetota</taxon>
        <taxon>Actinomycetes</taxon>
        <taxon>Mycobacteriales</taxon>
        <taxon>Mycobacteriaceae</taxon>
        <taxon>Mycolicibacterium</taxon>
    </lineage>
</organism>
<keyword evidence="5" id="KW-1185">Reference proteome</keyword>
<dbReference type="EMBL" id="CP092428">
    <property type="protein sequence ID" value="ULP39992.1"/>
    <property type="molecule type" value="Genomic_DNA"/>
</dbReference>
<evidence type="ECO:0000313" key="6">
    <source>
        <dbReference type="Proteomes" id="UP001140272"/>
    </source>
</evidence>
<evidence type="ECO:0000313" key="5">
    <source>
        <dbReference type="Proteomes" id="UP001055159"/>
    </source>
</evidence>
<dbReference type="EMBL" id="JACKRN010000185">
    <property type="protein sequence ID" value="MCV7069930.1"/>
    <property type="molecule type" value="Genomic_DNA"/>
</dbReference>
<feature type="transmembrane region" description="Helical" evidence="2">
    <location>
        <begin position="197"/>
        <end position="219"/>
    </location>
</feature>
<dbReference type="Proteomes" id="UP001055159">
    <property type="component" value="Plasmid unnamed"/>
</dbReference>
<feature type="compositionally biased region" description="Polar residues" evidence="1">
    <location>
        <begin position="262"/>
        <end position="279"/>
    </location>
</feature>
<feature type="region of interest" description="Disordered" evidence="1">
    <location>
        <begin position="243"/>
        <end position="282"/>
    </location>
</feature>
<dbReference type="AlphaFoldDB" id="A0A9X2YAS3"/>
<dbReference type="RefSeq" id="WP_052429193.1">
    <property type="nucleotide sequence ID" value="NZ_CP092428.2"/>
</dbReference>
<feature type="compositionally biased region" description="Low complexity" evidence="1">
    <location>
        <begin position="410"/>
        <end position="419"/>
    </location>
</feature>
<sequence length="458" mass="47306">MTDDRQARWAATDRLMAYIDDPVHQRTDDVEEPFPPGDDNPAPAWDGDEHRDDEHSYRHSAAQPPSPPVRQVTDTGRGEGWDEVPADDYYAGPPQGVDYADQAPDDHLREDRGDGYGDAYPNTPEAVGVGHPHLDDTDRSTGPVDVFDDGPAPEAGPVDLDDDDVTAGLDTDSDEDSAELGQNIQSLTPSARFSKPLVLGFVAVVGVVAIGGAAAMIGMQSSSPSPEAVAPSGTVSVVAPPPAPPAAAPVADPAQDVPIPFQASSACPQAGSGSAQNVASEDPTRAWVCMRDSDGQVMTLDLGKPMKVTAIELTPGWVGTDASGADQWMSHRVVTRVQWILVNGADRTVVTQDTKNAHGPVPVAMPSNGPDQGVLASQIQMVILQTSRPPADNPTPTSGGPGPAGGGLLDGVLGAPVGGSASPDASPDPVFGSSDTTTDPVDNTVAISAIRVLGHPPL</sequence>